<keyword evidence="2" id="KW-1133">Transmembrane helix</keyword>
<evidence type="ECO:0000256" key="2">
    <source>
        <dbReference type="SAM" id="Phobius"/>
    </source>
</evidence>
<dbReference type="AlphaFoldDB" id="A0A644VLC3"/>
<dbReference type="Pfam" id="PF07916">
    <property type="entry name" value="TraG_N"/>
    <property type="match status" value="1"/>
</dbReference>
<dbReference type="InterPro" id="IPR042047">
    <property type="entry name" value="SleB_dom1"/>
</dbReference>
<feature type="transmembrane region" description="Helical" evidence="2">
    <location>
        <begin position="340"/>
        <end position="361"/>
    </location>
</feature>
<evidence type="ECO:0000313" key="5">
    <source>
        <dbReference type="EMBL" id="MPL92148.1"/>
    </source>
</evidence>
<dbReference type="GO" id="GO:0016787">
    <property type="term" value="F:hydrolase activity"/>
    <property type="evidence" value="ECO:0007669"/>
    <property type="project" value="InterPro"/>
</dbReference>
<gene>
    <name evidence="5" type="ORF">SDC9_38245</name>
</gene>
<comment type="caution">
    <text evidence="5">The sequence shown here is derived from an EMBL/GenBank/DDBJ whole genome shotgun (WGS) entry which is preliminary data.</text>
</comment>
<accession>A0A644VLC3</accession>
<sequence length="1123" mass="119779">MHWEIYTTGGAYYLYDIFNMLGAYTSSGNFKNLLQIGLVIGILWISLQLAFGGSLGGAMKYVFTTVLVMTFTLGPKSSVVIIDKTSGTVPIYGVVDNVPTPIAMLGHYTSGVSYFLTGQMETLMSTPTDLTYQKNGILFGASLMAQSANWRAVTPKIHENLVNFMQQCVIDATNLGHMDLELVATTGDMESFIAANMPASMAYYDVVSGETRTCSAGWNDVKAAVTAEVDKVLEQKAASTFQGVNASGAANVNRLKSTLTEFQGLMAMSSASSVHTVKQAMFVTAMDDGLQRFIATSGNSAAMEIYQAARADIQTRSSYAAIGANATKWVPLLKIVFESLYYAAFPMAVMMMMTPLAIPVLKGYMGGFVWLAAWEPLSAILHSIVIKASTGFYREAGAVTTDGAVSDVVMSWANHFGIRAVEQDVGSVAGYLMMSVPFLATAIMFGANRMVGMATSMLNVGQGAAIESGREAATGQISLGNMSMNNYQANKANMSSMVDIGRDSMVARNGAVVTQNADRGMSWSSGSAMSTGATTSAIGEAVRSEVATRADSARTAASSAAAEVSDFLASGASAITSFGQSYMSGSQGVTSKSTDSQVSEGSKVSQAYQRVEEFAKSQGISTQLAVQAALAGDLGVGGKFGPAQGKLGANLNGRLEGVSAERFDELVKAAETAGVTKDVGYLNSARSSMGATATDGKQTTTGEDMRYSREEGERAAQTFISRLEEARTYSEAQSRLESGGTSMDTNLNQIVGRELVDRGMSPLETGAVFNPQTPAELRTSRDIIGGVVDDVVDGLVGTAPADQTRGWSPSIDQSGLRTELPRQATMSDGSVISLDGQRDKVEETIRDNRSAAEDDSANLRNYQNQQYTEGMVMQEATKRPLQEGADQWIGTAMGNRVVGWLNVNGEEVDMLRRAHPEVWNTPGKVYDYYTQHPEQYQEVLKRPFVDGDELPASPENQTAAIYPAPLPGKAMSAEERDTVIRTVIGEAANQGNAGMAAVALVIRNRADDARFPDAVGQVSLQPKQFSAWNADGSGNSLVNKYRPGDPAYERAAYVVDVVMAGLVPDFTGGATHYFAPAGMRALVEQGYQKNLIPGWLERETEARNAPPIRVGDHVFTGQVQPKG</sequence>
<feature type="domain" description="Cell wall hydrolase SleB" evidence="3">
    <location>
        <begin position="990"/>
        <end position="1095"/>
    </location>
</feature>
<keyword evidence="2" id="KW-0812">Transmembrane</keyword>
<evidence type="ECO:0000256" key="1">
    <source>
        <dbReference type="SAM" id="MobiDB-lite"/>
    </source>
</evidence>
<dbReference type="Gene3D" id="1.10.10.2520">
    <property type="entry name" value="Cell wall hydrolase SleB, domain 1"/>
    <property type="match status" value="1"/>
</dbReference>
<feature type="transmembrane region" description="Helical" evidence="2">
    <location>
        <begin position="428"/>
        <end position="447"/>
    </location>
</feature>
<feature type="region of interest" description="Disordered" evidence="1">
    <location>
        <begin position="689"/>
        <end position="712"/>
    </location>
</feature>
<dbReference type="InterPro" id="IPR012931">
    <property type="entry name" value="TraG_N_Proteobacteria"/>
</dbReference>
<feature type="compositionally biased region" description="Polar residues" evidence="1">
    <location>
        <begin position="689"/>
        <end position="702"/>
    </location>
</feature>
<reference evidence="5" key="1">
    <citation type="submission" date="2019-08" db="EMBL/GenBank/DDBJ databases">
        <authorList>
            <person name="Kucharzyk K."/>
            <person name="Murdoch R.W."/>
            <person name="Higgins S."/>
            <person name="Loffler F."/>
        </authorList>
    </citation>
    <scope>NUCLEOTIDE SEQUENCE</scope>
</reference>
<protein>
    <recommendedName>
        <fullName evidence="6">TraG N-terminal Proteobacteria domain-containing protein</fullName>
    </recommendedName>
</protein>
<evidence type="ECO:0008006" key="6">
    <source>
        <dbReference type="Google" id="ProtNLM"/>
    </source>
</evidence>
<name>A0A644VLC3_9ZZZZ</name>
<evidence type="ECO:0000259" key="4">
    <source>
        <dbReference type="Pfam" id="PF07916"/>
    </source>
</evidence>
<organism evidence="5">
    <name type="scientific">bioreactor metagenome</name>
    <dbReference type="NCBI Taxonomy" id="1076179"/>
    <lineage>
        <taxon>unclassified sequences</taxon>
        <taxon>metagenomes</taxon>
        <taxon>ecological metagenomes</taxon>
    </lineage>
</organism>
<dbReference type="Pfam" id="PF07486">
    <property type="entry name" value="Hydrolase_2"/>
    <property type="match status" value="1"/>
</dbReference>
<dbReference type="EMBL" id="VSSQ01000349">
    <property type="protein sequence ID" value="MPL92148.1"/>
    <property type="molecule type" value="Genomic_DNA"/>
</dbReference>
<proteinExistence type="predicted"/>
<dbReference type="InterPro" id="IPR011105">
    <property type="entry name" value="Cell_wall_hydrolase_SleB"/>
</dbReference>
<keyword evidence="2" id="KW-0472">Membrane</keyword>
<feature type="compositionally biased region" description="Basic and acidic residues" evidence="1">
    <location>
        <begin position="703"/>
        <end position="712"/>
    </location>
</feature>
<feature type="transmembrane region" description="Helical" evidence="2">
    <location>
        <begin position="367"/>
        <end position="386"/>
    </location>
</feature>
<feature type="transmembrane region" description="Helical" evidence="2">
    <location>
        <begin position="33"/>
        <end position="51"/>
    </location>
</feature>
<feature type="domain" description="TraG N-terminal Proteobacteria" evidence="4">
    <location>
        <begin position="4"/>
        <end position="465"/>
    </location>
</feature>
<evidence type="ECO:0000259" key="3">
    <source>
        <dbReference type="Pfam" id="PF07486"/>
    </source>
</evidence>